<evidence type="ECO:0000256" key="1">
    <source>
        <dbReference type="SAM" id="MobiDB-lite"/>
    </source>
</evidence>
<protein>
    <submittedName>
        <fullName evidence="3">Uncharacterized protein</fullName>
    </submittedName>
</protein>
<feature type="transmembrane region" description="Helical" evidence="2">
    <location>
        <begin position="146"/>
        <end position="164"/>
    </location>
</feature>
<dbReference type="EMBL" id="WIXP02000006">
    <property type="protein sequence ID" value="KAF6209218.1"/>
    <property type="molecule type" value="Genomic_DNA"/>
</dbReference>
<reference evidence="3" key="1">
    <citation type="journal article" date="2021" name="Mol. Ecol. Resour.">
        <title>Apolygus lucorum genome provides insights into omnivorousness and mesophyll feeding.</title>
        <authorList>
            <person name="Liu Y."/>
            <person name="Liu H."/>
            <person name="Wang H."/>
            <person name="Huang T."/>
            <person name="Liu B."/>
            <person name="Yang B."/>
            <person name="Yin L."/>
            <person name="Li B."/>
            <person name="Zhang Y."/>
            <person name="Zhang S."/>
            <person name="Jiang F."/>
            <person name="Zhang X."/>
            <person name="Ren Y."/>
            <person name="Wang B."/>
            <person name="Wang S."/>
            <person name="Lu Y."/>
            <person name="Wu K."/>
            <person name="Fan W."/>
            <person name="Wang G."/>
        </authorList>
    </citation>
    <scope>NUCLEOTIDE SEQUENCE</scope>
    <source>
        <strain evidence="3">12Hb</strain>
    </source>
</reference>
<feature type="transmembrane region" description="Helical" evidence="2">
    <location>
        <begin position="7"/>
        <end position="24"/>
    </location>
</feature>
<feature type="compositionally biased region" description="Basic and acidic residues" evidence="1">
    <location>
        <begin position="90"/>
        <end position="118"/>
    </location>
</feature>
<keyword evidence="4" id="KW-1185">Reference proteome</keyword>
<evidence type="ECO:0000313" key="4">
    <source>
        <dbReference type="Proteomes" id="UP000466442"/>
    </source>
</evidence>
<comment type="caution">
    <text evidence="3">The sequence shown here is derived from an EMBL/GenBank/DDBJ whole genome shotgun (WGS) entry which is preliminary data.</text>
</comment>
<dbReference type="Proteomes" id="UP000466442">
    <property type="component" value="Unassembled WGS sequence"/>
</dbReference>
<sequence length="233" mass="26216">MEQSVKLRLGLALLLAQVLVYYFAPKGSSKGDHVGASVHVDFCRVSPAEKVCLTPIAALLNLCPLPKVQFAPRSTESKDDNPDDDDESENKENDRRRDENEEKGKQIEEEGKQKEETWEIRENQIDEMSANEEKIHSTKEEKQSSLIYQIIVVLLVVSVTASLADCFHERSRRKANPEAVYTNNLRGEPTLNRRMSLADLTMQRHARRESQASFRPPGKARLKTGPGGLYGAP</sequence>
<name>A0A8S9XLU4_APOLU</name>
<organism evidence="3 4">
    <name type="scientific">Apolygus lucorum</name>
    <name type="common">Small green plant bug</name>
    <name type="synonym">Lygocoris lucorum</name>
    <dbReference type="NCBI Taxonomy" id="248454"/>
    <lineage>
        <taxon>Eukaryota</taxon>
        <taxon>Metazoa</taxon>
        <taxon>Ecdysozoa</taxon>
        <taxon>Arthropoda</taxon>
        <taxon>Hexapoda</taxon>
        <taxon>Insecta</taxon>
        <taxon>Pterygota</taxon>
        <taxon>Neoptera</taxon>
        <taxon>Paraneoptera</taxon>
        <taxon>Hemiptera</taxon>
        <taxon>Heteroptera</taxon>
        <taxon>Panheteroptera</taxon>
        <taxon>Cimicomorpha</taxon>
        <taxon>Miridae</taxon>
        <taxon>Mirini</taxon>
        <taxon>Apolygus</taxon>
    </lineage>
</organism>
<feature type="region of interest" description="Disordered" evidence="1">
    <location>
        <begin position="72"/>
        <end position="118"/>
    </location>
</feature>
<dbReference type="AlphaFoldDB" id="A0A8S9XLU4"/>
<keyword evidence="2" id="KW-1133">Transmembrane helix</keyword>
<proteinExistence type="predicted"/>
<accession>A0A8S9XLU4</accession>
<gene>
    <name evidence="3" type="ORF">GE061_014963</name>
</gene>
<dbReference type="OrthoDB" id="6631211at2759"/>
<keyword evidence="2" id="KW-0472">Membrane</keyword>
<evidence type="ECO:0000256" key="2">
    <source>
        <dbReference type="SAM" id="Phobius"/>
    </source>
</evidence>
<feature type="region of interest" description="Disordered" evidence="1">
    <location>
        <begin position="207"/>
        <end position="233"/>
    </location>
</feature>
<keyword evidence="2" id="KW-0812">Transmembrane</keyword>
<evidence type="ECO:0000313" key="3">
    <source>
        <dbReference type="EMBL" id="KAF6209218.1"/>
    </source>
</evidence>